<evidence type="ECO:0000259" key="1">
    <source>
        <dbReference type="Pfam" id="PF18480"/>
    </source>
</evidence>
<comment type="caution">
    <text evidence="2">The sequence shown here is derived from an EMBL/GenBank/DDBJ whole genome shotgun (WGS) entry which is preliminary data.</text>
</comment>
<dbReference type="AlphaFoldDB" id="A0A6N9YLN3"/>
<feature type="domain" description="DUF5615" evidence="1">
    <location>
        <begin position="9"/>
        <end position="88"/>
    </location>
</feature>
<protein>
    <recommendedName>
        <fullName evidence="1">DUF5615 domain-containing protein</fullName>
    </recommendedName>
</protein>
<organism evidence="2 3">
    <name type="scientific">Phytoactinopolyspora alkaliphila</name>
    <dbReference type="NCBI Taxonomy" id="1783498"/>
    <lineage>
        <taxon>Bacteria</taxon>
        <taxon>Bacillati</taxon>
        <taxon>Actinomycetota</taxon>
        <taxon>Actinomycetes</taxon>
        <taxon>Jiangellales</taxon>
        <taxon>Jiangellaceae</taxon>
        <taxon>Phytoactinopolyspora</taxon>
    </lineage>
</organism>
<dbReference type="RefSeq" id="WP_163818627.1">
    <property type="nucleotide sequence ID" value="NZ_JAAGOB010000005.1"/>
</dbReference>
<reference evidence="2 3" key="1">
    <citation type="submission" date="2020-02" db="EMBL/GenBank/DDBJ databases">
        <authorList>
            <person name="Li X.-J."/>
            <person name="Feng X.-M."/>
        </authorList>
    </citation>
    <scope>NUCLEOTIDE SEQUENCE [LARGE SCALE GENOMIC DNA]</scope>
    <source>
        <strain evidence="2 3">CGMCC 4.7225</strain>
    </source>
</reference>
<accession>A0A6N9YLN3</accession>
<gene>
    <name evidence="2" type="ORF">G1H11_11120</name>
</gene>
<dbReference type="Proteomes" id="UP000469185">
    <property type="component" value="Unassembled WGS sequence"/>
</dbReference>
<dbReference type="EMBL" id="JAAGOB010000005">
    <property type="protein sequence ID" value="NED95862.1"/>
    <property type="molecule type" value="Genomic_DNA"/>
</dbReference>
<keyword evidence="3" id="KW-1185">Reference proteome</keyword>
<proteinExistence type="predicted"/>
<dbReference type="Pfam" id="PF18480">
    <property type="entry name" value="DUF5615"/>
    <property type="match status" value="1"/>
</dbReference>
<evidence type="ECO:0000313" key="3">
    <source>
        <dbReference type="Proteomes" id="UP000469185"/>
    </source>
</evidence>
<name>A0A6N9YLN3_9ACTN</name>
<evidence type="ECO:0000313" key="2">
    <source>
        <dbReference type="EMBL" id="NED95862.1"/>
    </source>
</evidence>
<dbReference type="InterPro" id="IPR041049">
    <property type="entry name" value="DUF5615"/>
</dbReference>
<sequence>MPSKRAEIRLLLDEHYPAWLAEELTAEGVDTVALNAHRPELRGVDDRRVLEAAVAEDRVVVTEDVTTFSAAIAMVPSHVGVVYCHHARFPRTRPGLNKLRKALVALAGEPPEGLGEDPLVWWLSNSG</sequence>